<evidence type="ECO:0000313" key="11">
    <source>
        <dbReference type="Proteomes" id="UP000196027"/>
    </source>
</evidence>
<dbReference type="InterPro" id="IPR036388">
    <property type="entry name" value="WH-like_DNA-bd_sf"/>
</dbReference>
<reference evidence="10 11" key="1">
    <citation type="submission" date="2017-05" db="EMBL/GenBank/DDBJ databases">
        <title>Genomic insights into alkan degradation activity of Oleiphilus messinensis.</title>
        <authorList>
            <person name="Kozyavkin S.A."/>
            <person name="Slesarev A.I."/>
            <person name="Golyshin P.N."/>
            <person name="Korzhenkov A."/>
            <person name="Golyshina O.N."/>
            <person name="Toshchakov S.V."/>
        </authorList>
    </citation>
    <scope>NUCLEOTIDE SEQUENCE [LARGE SCALE GENOMIC DNA]</scope>
    <source>
        <strain evidence="10 11">ME102</strain>
    </source>
</reference>
<dbReference type="Gene3D" id="6.10.250.690">
    <property type="match status" value="1"/>
</dbReference>
<dbReference type="SUPFAM" id="SSF52172">
    <property type="entry name" value="CheY-like"/>
    <property type="match status" value="1"/>
</dbReference>
<evidence type="ECO:0000256" key="3">
    <source>
        <dbReference type="ARBA" id="ARBA00023015"/>
    </source>
</evidence>
<dbReference type="PROSITE" id="PS51755">
    <property type="entry name" value="OMPR_PHOB"/>
    <property type="match status" value="1"/>
</dbReference>
<dbReference type="Gene3D" id="3.40.50.2300">
    <property type="match status" value="1"/>
</dbReference>
<dbReference type="Gene3D" id="1.10.10.10">
    <property type="entry name" value="Winged helix-like DNA-binding domain superfamily/Winged helix DNA-binding domain"/>
    <property type="match status" value="1"/>
</dbReference>
<feature type="domain" description="OmpR/PhoB-type" evidence="9">
    <location>
        <begin position="162"/>
        <end position="264"/>
    </location>
</feature>
<dbReference type="Pfam" id="PF00072">
    <property type="entry name" value="Response_reg"/>
    <property type="match status" value="1"/>
</dbReference>
<feature type="domain" description="Response regulatory" evidence="8">
    <location>
        <begin position="39"/>
        <end position="152"/>
    </location>
</feature>
<dbReference type="GO" id="GO:0005829">
    <property type="term" value="C:cytosol"/>
    <property type="evidence" value="ECO:0007669"/>
    <property type="project" value="TreeGrafter"/>
</dbReference>
<dbReference type="GO" id="GO:0006355">
    <property type="term" value="P:regulation of DNA-templated transcription"/>
    <property type="evidence" value="ECO:0007669"/>
    <property type="project" value="InterPro"/>
</dbReference>
<dbReference type="PANTHER" id="PTHR48111:SF4">
    <property type="entry name" value="DNA-BINDING DUAL TRANSCRIPTIONAL REGULATOR OMPR"/>
    <property type="match status" value="1"/>
</dbReference>
<keyword evidence="11" id="KW-1185">Reference proteome</keyword>
<evidence type="ECO:0000256" key="6">
    <source>
        <dbReference type="PROSITE-ProRule" id="PRU00169"/>
    </source>
</evidence>
<evidence type="ECO:0000256" key="5">
    <source>
        <dbReference type="ARBA" id="ARBA00023163"/>
    </source>
</evidence>
<dbReference type="InterPro" id="IPR001789">
    <property type="entry name" value="Sig_transdc_resp-reg_receiver"/>
</dbReference>
<dbReference type="Pfam" id="PF00486">
    <property type="entry name" value="Trans_reg_C"/>
    <property type="match status" value="1"/>
</dbReference>
<dbReference type="InterPro" id="IPR011006">
    <property type="entry name" value="CheY-like_superfamily"/>
</dbReference>
<organism evidence="10 11">
    <name type="scientific">Oleiphilus messinensis</name>
    <dbReference type="NCBI Taxonomy" id="141451"/>
    <lineage>
        <taxon>Bacteria</taxon>
        <taxon>Pseudomonadati</taxon>
        <taxon>Pseudomonadota</taxon>
        <taxon>Gammaproteobacteria</taxon>
        <taxon>Oceanospirillales</taxon>
        <taxon>Oleiphilaceae</taxon>
        <taxon>Oleiphilus</taxon>
    </lineage>
</organism>
<accession>A0A1Y0I941</accession>
<evidence type="ECO:0000256" key="2">
    <source>
        <dbReference type="ARBA" id="ARBA00023012"/>
    </source>
</evidence>
<dbReference type="KEGG" id="ome:OLMES_2937"/>
<dbReference type="SMART" id="SM00862">
    <property type="entry name" value="Trans_reg_C"/>
    <property type="match status" value="1"/>
</dbReference>
<proteinExistence type="predicted"/>
<evidence type="ECO:0000259" key="8">
    <source>
        <dbReference type="PROSITE" id="PS50110"/>
    </source>
</evidence>
<keyword evidence="5" id="KW-0804">Transcription</keyword>
<dbReference type="SMART" id="SM00448">
    <property type="entry name" value="REC"/>
    <property type="match status" value="1"/>
</dbReference>
<dbReference type="AlphaFoldDB" id="A0A1Y0I941"/>
<protein>
    <submittedName>
        <fullName evidence="10">Two component transcriptional regulator</fullName>
    </submittedName>
</protein>
<dbReference type="CDD" id="cd00383">
    <property type="entry name" value="trans_reg_C"/>
    <property type="match status" value="1"/>
</dbReference>
<dbReference type="PROSITE" id="PS50110">
    <property type="entry name" value="RESPONSE_REGULATORY"/>
    <property type="match status" value="1"/>
</dbReference>
<evidence type="ECO:0000256" key="1">
    <source>
        <dbReference type="ARBA" id="ARBA00022553"/>
    </source>
</evidence>
<sequence length="264" mass="30019">MLIDVLAFSEANGCLCVNAVETKTSELNALQPKDIESRVILIVEDEPKLASILSDYLVQSGFRTYILDNGLDVNEWVSSVNPDLILLDLMLPGKDGLQVCREIRSYSEIPIIMTTARLEEIDRLLGLELGADDYVCKPFSYREIVARVKAILRRSTWQKKATDQFRTGLPPGIKLDQEKYQASINGNPLALTAVEFNLFAVMVREPGRIFNRNQLMESIYNQYRIVSDRTIDSHIKKLRKKIKEVVQDRDLIQSVYGVGYKFQG</sequence>
<keyword evidence="4 7" id="KW-0238">DNA-binding</keyword>
<dbReference type="GO" id="GO:0000156">
    <property type="term" value="F:phosphorelay response regulator activity"/>
    <property type="evidence" value="ECO:0007669"/>
    <property type="project" value="TreeGrafter"/>
</dbReference>
<keyword evidence="2" id="KW-0902">Two-component regulatory system</keyword>
<dbReference type="InterPro" id="IPR016032">
    <property type="entry name" value="Sig_transdc_resp-reg_C-effctor"/>
</dbReference>
<keyword evidence="3" id="KW-0805">Transcription regulation</keyword>
<evidence type="ECO:0000256" key="4">
    <source>
        <dbReference type="ARBA" id="ARBA00023125"/>
    </source>
</evidence>
<feature type="modified residue" description="4-aspartylphosphate" evidence="6">
    <location>
        <position position="88"/>
    </location>
</feature>
<dbReference type="SUPFAM" id="SSF46894">
    <property type="entry name" value="C-terminal effector domain of the bipartite response regulators"/>
    <property type="match status" value="1"/>
</dbReference>
<feature type="DNA-binding region" description="OmpR/PhoB-type" evidence="7">
    <location>
        <begin position="162"/>
        <end position="264"/>
    </location>
</feature>
<gene>
    <name evidence="10" type="ORF">OLMES_2937</name>
</gene>
<dbReference type="Proteomes" id="UP000196027">
    <property type="component" value="Chromosome"/>
</dbReference>
<evidence type="ECO:0000313" key="10">
    <source>
        <dbReference type="EMBL" id="ARU56981.1"/>
    </source>
</evidence>
<dbReference type="InterPro" id="IPR001867">
    <property type="entry name" value="OmpR/PhoB-type_DNA-bd"/>
</dbReference>
<evidence type="ECO:0000259" key="9">
    <source>
        <dbReference type="PROSITE" id="PS51755"/>
    </source>
</evidence>
<keyword evidence="1 6" id="KW-0597">Phosphoprotein</keyword>
<dbReference type="PANTHER" id="PTHR48111">
    <property type="entry name" value="REGULATOR OF RPOS"/>
    <property type="match status" value="1"/>
</dbReference>
<dbReference type="EMBL" id="CP021425">
    <property type="protein sequence ID" value="ARU56981.1"/>
    <property type="molecule type" value="Genomic_DNA"/>
</dbReference>
<name>A0A1Y0I941_9GAMM</name>
<dbReference type="InterPro" id="IPR039420">
    <property type="entry name" value="WalR-like"/>
</dbReference>
<dbReference type="GO" id="GO:0000976">
    <property type="term" value="F:transcription cis-regulatory region binding"/>
    <property type="evidence" value="ECO:0007669"/>
    <property type="project" value="TreeGrafter"/>
</dbReference>
<dbReference type="FunFam" id="3.40.50.2300:FF:000001">
    <property type="entry name" value="DNA-binding response regulator PhoB"/>
    <property type="match status" value="1"/>
</dbReference>
<dbReference type="GO" id="GO:0032993">
    <property type="term" value="C:protein-DNA complex"/>
    <property type="evidence" value="ECO:0007669"/>
    <property type="project" value="TreeGrafter"/>
</dbReference>
<evidence type="ECO:0000256" key="7">
    <source>
        <dbReference type="PROSITE-ProRule" id="PRU01091"/>
    </source>
</evidence>